<feature type="signal peptide" evidence="2">
    <location>
        <begin position="1"/>
        <end position="20"/>
    </location>
</feature>
<protein>
    <submittedName>
        <fullName evidence="3">Uncharacterized protein</fullName>
    </submittedName>
</protein>
<feature type="chain" id="PRO_5035907713" evidence="2">
    <location>
        <begin position="21"/>
        <end position="359"/>
    </location>
</feature>
<keyword evidence="2" id="KW-0732">Signal</keyword>
<comment type="caution">
    <text evidence="3">The sequence shown here is derived from an EMBL/GenBank/DDBJ whole genome shotgun (WGS) entry which is preliminary data.</text>
</comment>
<organism evidence="3 4">
    <name type="scientific">Paramecium primaurelia</name>
    <dbReference type="NCBI Taxonomy" id="5886"/>
    <lineage>
        <taxon>Eukaryota</taxon>
        <taxon>Sar</taxon>
        <taxon>Alveolata</taxon>
        <taxon>Ciliophora</taxon>
        <taxon>Intramacronucleata</taxon>
        <taxon>Oligohymenophorea</taxon>
        <taxon>Peniculida</taxon>
        <taxon>Parameciidae</taxon>
        <taxon>Paramecium</taxon>
    </lineage>
</organism>
<evidence type="ECO:0000313" key="3">
    <source>
        <dbReference type="EMBL" id="CAD8083997.1"/>
    </source>
</evidence>
<evidence type="ECO:0000256" key="2">
    <source>
        <dbReference type="SAM" id="SignalP"/>
    </source>
</evidence>
<sequence>MQKTILALLIVMCTTLQVQELQQANKQFDKLSQDSPVGKFLMDLAQIHAEVQGPLDDLKETIEKFYENLQESISQLDGEFQSKQAIHLKVLQNYESNQQDAQIDIAQSQDQLDNVLSRNKENIEKRLKQIQQNINDNRSNIQRDKLQRNQQKDQNVEHIHEHQQATTSIDEALSLVQGLSSGNIAFVEAPMKKTLDYIKQKVNSREEYAPLIDALISLSGTQDTKQIKELLNKLRNQIVDSMIQLTSDENDAQKMFDDRQKQLDSEFQEFQTQVNQATYDLASISARIDQEKEFTKQRQSDLDMYNNQIEMENNNFAAITGLYNEIRSVRLKELKIAEDAKNFAYSSQFRELLQSKLNK</sequence>
<feature type="region of interest" description="Disordered" evidence="1">
    <location>
        <begin position="134"/>
        <end position="164"/>
    </location>
</feature>
<keyword evidence="4" id="KW-1185">Reference proteome</keyword>
<dbReference type="AlphaFoldDB" id="A0A8S1MSH8"/>
<accession>A0A8S1MSH8</accession>
<reference evidence="3" key="1">
    <citation type="submission" date="2021-01" db="EMBL/GenBank/DDBJ databases">
        <authorList>
            <consortium name="Genoscope - CEA"/>
            <person name="William W."/>
        </authorList>
    </citation>
    <scope>NUCLEOTIDE SEQUENCE</scope>
</reference>
<evidence type="ECO:0000313" key="4">
    <source>
        <dbReference type="Proteomes" id="UP000688137"/>
    </source>
</evidence>
<feature type="compositionally biased region" description="Basic and acidic residues" evidence="1">
    <location>
        <begin position="141"/>
        <end position="163"/>
    </location>
</feature>
<name>A0A8S1MSH8_PARPR</name>
<dbReference type="OMA" id="LIVMCTT"/>
<dbReference type="EMBL" id="CAJJDM010000074">
    <property type="protein sequence ID" value="CAD8083997.1"/>
    <property type="molecule type" value="Genomic_DNA"/>
</dbReference>
<gene>
    <name evidence="3" type="ORF">PPRIM_AZ9-3.1.T0710125</name>
</gene>
<proteinExistence type="predicted"/>
<dbReference type="Proteomes" id="UP000688137">
    <property type="component" value="Unassembled WGS sequence"/>
</dbReference>
<evidence type="ECO:0000256" key="1">
    <source>
        <dbReference type="SAM" id="MobiDB-lite"/>
    </source>
</evidence>